<dbReference type="PRINTS" id="PR00505">
    <property type="entry name" value="D12N6MTFRASE"/>
</dbReference>
<keyword evidence="7" id="KW-1185">Reference proteome</keyword>
<dbReference type="Pfam" id="PF02086">
    <property type="entry name" value="MethyltransfD12"/>
    <property type="match status" value="1"/>
</dbReference>
<keyword evidence="4" id="KW-0949">S-adenosyl-L-methionine</keyword>
<dbReference type="InterPro" id="IPR012327">
    <property type="entry name" value="MeTrfase_D12"/>
</dbReference>
<gene>
    <name evidence="6" type="ORF">BHAMNSH16_10530</name>
</gene>
<comment type="catalytic activity">
    <reaction evidence="5">
        <text>a 2'-deoxyadenosine in DNA + S-adenosyl-L-methionine = an N(6)-methyl-2'-deoxyadenosine in DNA + S-adenosyl-L-homocysteine + H(+)</text>
        <dbReference type="Rhea" id="RHEA:15197"/>
        <dbReference type="Rhea" id="RHEA-COMP:12418"/>
        <dbReference type="Rhea" id="RHEA-COMP:12419"/>
        <dbReference type="ChEBI" id="CHEBI:15378"/>
        <dbReference type="ChEBI" id="CHEBI:57856"/>
        <dbReference type="ChEBI" id="CHEBI:59789"/>
        <dbReference type="ChEBI" id="CHEBI:90615"/>
        <dbReference type="ChEBI" id="CHEBI:90616"/>
        <dbReference type="EC" id="2.1.1.72"/>
    </reaction>
</comment>
<dbReference type="Proteomes" id="UP000264880">
    <property type="component" value="Chromosome"/>
</dbReference>
<evidence type="ECO:0000313" key="6">
    <source>
        <dbReference type="EMBL" id="ASJ22043.1"/>
    </source>
</evidence>
<dbReference type="SUPFAM" id="SSF53335">
    <property type="entry name" value="S-adenosyl-L-methionine-dependent methyltransferases"/>
    <property type="match status" value="1"/>
</dbReference>
<dbReference type="GO" id="GO:0009007">
    <property type="term" value="F:site-specific DNA-methyltransferase (adenine-specific) activity"/>
    <property type="evidence" value="ECO:0007669"/>
    <property type="project" value="UniProtKB-EC"/>
</dbReference>
<dbReference type="KEGG" id="bhp:BHAMNSH16_10530"/>
<dbReference type="EMBL" id="CP019914">
    <property type="protein sequence ID" value="ASJ22043.1"/>
    <property type="molecule type" value="Genomic_DNA"/>
</dbReference>
<dbReference type="GO" id="GO:0009307">
    <property type="term" value="P:DNA restriction-modification system"/>
    <property type="evidence" value="ECO:0007669"/>
    <property type="project" value="InterPro"/>
</dbReference>
<evidence type="ECO:0000256" key="4">
    <source>
        <dbReference type="ARBA" id="ARBA00022691"/>
    </source>
</evidence>
<protein>
    <recommendedName>
        <fullName evidence="1">site-specific DNA-methyltransferase (adenine-specific)</fullName>
        <ecNumber evidence="1">2.1.1.72</ecNumber>
    </recommendedName>
</protein>
<dbReference type="GO" id="GO:0003676">
    <property type="term" value="F:nucleic acid binding"/>
    <property type="evidence" value="ECO:0007669"/>
    <property type="project" value="InterPro"/>
</dbReference>
<dbReference type="REBASE" id="209612">
    <property type="entry name" value="M.BhaNSH16ORF10530P"/>
</dbReference>
<dbReference type="InterPro" id="IPR029063">
    <property type="entry name" value="SAM-dependent_MTases_sf"/>
</dbReference>
<sequence>MNYIGSKLSLLDFLYESIFSIIDDNCSLFCDLFAGTGIVGRYFKSKNFSVIANDIQYYSYVLNKHYIENNKYLNFDGLKEEIKELKEVSVEEKYLIVCEYLNNIDYKNYEEGFIYNNYSLGGTKGKEFERIYFSDENAIKCDAVRMKIGVWFSNKKINENEYYFLLASLLENIDKCANTASVYGAFLKDIKKTALKTFYYYPAEFVVSGTEHKVYNEDANKLMENIKTDILYLDPPYNRRQYSDNYHILETIAKYDNPAIKGKTGLRDDRIKSLYCSKNDVYNAFEELINKSNAKYIFLSYNNEGLLSLEDIKKIMSAKGEYGVFKKEYSRFKADNKRYNSDSKTFEYLHYVIVK</sequence>
<dbReference type="AlphaFoldDB" id="A0AAC9TV26"/>
<evidence type="ECO:0000256" key="2">
    <source>
        <dbReference type="ARBA" id="ARBA00022603"/>
    </source>
</evidence>
<name>A0AAC9TV26_9SPIR</name>
<dbReference type="GO" id="GO:0032259">
    <property type="term" value="P:methylation"/>
    <property type="evidence" value="ECO:0007669"/>
    <property type="project" value="UniProtKB-KW"/>
</dbReference>
<evidence type="ECO:0000256" key="5">
    <source>
        <dbReference type="ARBA" id="ARBA00047942"/>
    </source>
</evidence>
<reference evidence="6 7" key="1">
    <citation type="submission" date="2017-02" db="EMBL/GenBank/DDBJ databases">
        <title>Complete genome sequence of Brachyspira hampsonii genomovar I strain NSH-16 (ATCC BAA-2463).</title>
        <authorList>
            <person name="Mirajkar N.S."/>
            <person name="Gebhart C.J."/>
        </authorList>
    </citation>
    <scope>NUCLEOTIDE SEQUENCE [LARGE SCALE GENOMIC DNA]</scope>
    <source>
        <strain evidence="6 7">NSH-16</strain>
    </source>
</reference>
<dbReference type="EC" id="2.1.1.72" evidence="1"/>
<evidence type="ECO:0000256" key="1">
    <source>
        <dbReference type="ARBA" id="ARBA00011900"/>
    </source>
</evidence>
<evidence type="ECO:0000256" key="3">
    <source>
        <dbReference type="ARBA" id="ARBA00022679"/>
    </source>
</evidence>
<keyword evidence="2 6" id="KW-0489">Methyltransferase</keyword>
<evidence type="ECO:0000313" key="7">
    <source>
        <dbReference type="Proteomes" id="UP000264880"/>
    </source>
</evidence>
<organism evidence="6 7">
    <name type="scientific">Brachyspira hampsonii</name>
    <dbReference type="NCBI Taxonomy" id="1287055"/>
    <lineage>
        <taxon>Bacteria</taxon>
        <taxon>Pseudomonadati</taxon>
        <taxon>Spirochaetota</taxon>
        <taxon>Spirochaetia</taxon>
        <taxon>Brachyspirales</taxon>
        <taxon>Brachyspiraceae</taxon>
        <taxon>Brachyspira</taxon>
    </lineage>
</organism>
<accession>A0AAC9TV26</accession>
<dbReference type="PROSITE" id="PS00092">
    <property type="entry name" value="N6_MTASE"/>
    <property type="match status" value="1"/>
</dbReference>
<dbReference type="InterPro" id="IPR002052">
    <property type="entry name" value="DNA_methylase_N6_adenine_CS"/>
</dbReference>
<dbReference type="RefSeq" id="WP_069731866.1">
    <property type="nucleotide sequence ID" value="NZ_CP019914.1"/>
</dbReference>
<keyword evidence="3" id="KW-0808">Transferase</keyword>
<proteinExistence type="predicted"/>